<dbReference type="RefSeq" id="WP_187721171.1">
    <property type="nucleotide sequence ID" value="NZ_BAABBL010000016.1"/>
</dbReference>
<evidence type="ECO:0000313" key="2">
    <source>
        <dbReference type="Proteomes" id="UP000516117"/>
    </source>
</evidence>
<evidence type="ECO:0008006" key="3">
    <source>
        <dbReference type="Google" id="ProtNLM"/>
    </source>
</evidence>
<proteinExistence type="predicted"/>
<dbReference type="KEGG" id="tdf:H9L22_00495"/>
<accession>A0A7H0H686</accession>
<dbReference type="Proteomes" id="UP000516117">
    <property type="component" value="Chromosome"/>
</dbReference>
<dbReference type="EMBL" id="CP060789">
    <property type="protein sequence ID" value="QNP56052.1"/>
    <property type="molecule type" value="Genomic_DNA"/>
</dbReference>
<sequence length="149" mass="16791">MESYPADLPTGDPESAAIIAGWQDYQGVFKKFSADPFGYTDFSETQYVSTGDAANLIIMQVELMRRDRVRSEGGFVFRDLTLFAPESGTDAVLQARLEYCVDVSGLKLFYIDTGEQLPRSGTFLETAIMEQGKDARWRVFRLHNIKQPC</sequence>
<gene>
    <name evidence="1" type="ORF">H9L22_00495</name>
</gene>
<keyword evidence="2" id="KW-1185">Reference proteome</keyword>
<organism evidence="1 2">
    <name type="scientific">Tessaracoccus defluvii</name>
    <dbReference type="NCBI Taxonomy" id="1285901"/>
    <lineage>
        <taxon>Bacteria</taxon>
        <taxon>Bacillati</taxon>
        <taxon>Actinomycetota</taxon>
        <taxon>Actinomycetes</taxon>
        <taxon>Propionibacteriales</taxon>
        <taxon>Propionibacteriaceae</taxon>
        <taxon>Tessaracoccus</taxon>
    </lineage>
</organism>
<reference evidence="1 2" key="1">
    <citation type="submission" date="2020-08" db="EMBL/GenBank/DDBJ databases">
        <title>Genome sequence of Tessaracoccus defluvii JCM 17540T.</title>
        <authorList>
            <person name="Hyun D.-W."/>
            <person name="Bae J.-W."/>
        </authorList>
    </citation>
    <scope>NUCLEOTIDE SEQUENCE [LARGE SCALE GENOMIC DNA]</scope>
    <source>
        <strain evidence="1 2">JCM 17540</strain>
    </source>
</reference>
<dbReference type="AlphaFoldDB" id="A0A7H0H686"/>
<evidence type="ECO:0000313" key="1">
    <source>
        <dbReference type="EMBL" id="QNP56052.1"/>
    </source>
</evidence>
<name>A0A7H0H686_9ACTN</name>
<protein>
    <recommendedName>
        <fullName evidence="3">Nuclear transport factor 2 family protein</fullName>
    </recommendedName>
</protein>